<name>A0A3B0WYX3_9ZZZZ</name>
<dbReference type="EMBL" id="UOFF01000402">
    <property type="protein sequence ID" value="VAW57473.1"/>
    <property type="molecule type" value="Genomic_DNA"/>
</dbReference>
<organism evidence="1">
    <name type="scientific">hydrothermal vent metagenome</name>
    <dbReference type="NCBI Taxonomy" id="652676"/>
    <lineage>
        <taxon>unclassified sequences</taxon>
        <taxon>metagenomes</taxon>
        <taxon>ecological metagenomes</taxon>
    </lineage>
</organism>
<gene>
    <name evidence="1" type="ORF">MNBD_GAMMA07-2350</name>
</gene>
<reference evidence="1" key="1">
    <citation type="submission" date="2018-06" db="EMBL/GenBank/DDBJ databases">
        <authorList>
            <person name="Zhirakovskaya E."/>
        </authorList>
    </citation>
    <scope>NUCLEOTIDE SEQUENCE</scope>
</reference>
<dbReference type="InterPro" id="IPR018642">
    <property type="entry name" value="DUF2066"/>
</dbReference>
<proteinExistence type="predicted"/>
<evidence type="ECO:0008006" key="2">
    <source>
        <dbReference type="Google" id="ProtNLM"/>
    </source>
</evidence>
<protein>
    <recommendedName>
        <fullName evidence="2">DUF2066 domain-containing protein</fullName>
    </recommendedName>
</protein>
<sequence>MKCKVIFFSLFVLFALSTQLQATVIKHIYEVSVPVVSQEKQVRRAAFEKGLVDVSVRVSGSSLTPGQLNLKQATRLIRQYRYKTMNQAEIEAYMETSGSLVAPKFKLWMQFDDAKVKQLLRAKALPVWGYQRPNVLVWLAVKDGKSRYLLKKSDESQIKDAIDSEATRRGLPLIWPEFDVEDKLHVGFADVWGEFLEPINQASKRYPVDAVLLGRMNWVNGGWNVDWSLIVDEQTERWTLAALDLNVLMSNGVDVATDYISSRFAVFANRENDGELLL</sequence>
<evidence type="ECO:0000313" key="1">
    <source>
        <dbReference type="EMBL" id="VAW57473.1"/>
    </source>
</evidence>
<dbReference type="Pfam" id="PF09839">
    <property type="entry name" value="DUF2066"/>
    <property type="match status" value="1"/>
</dbReference>
<dbReference type="AlphaFoldDB" id="A0A3B0WYX3"/>
<feature type="non-terminal residue" evidence="1">
    <location>
        <position position="278"/>
    </location>
</feature>
<accession>A0A3B0WYX3</accession>